<keyword evidence="2" id="KW-1185">Reference proteome</keyword>
<reference evidence="1 2" key="1">
    <citation type="submission" date="2016-03" db="EMBL/GenBank/DDBJ databases">
        <title>EvidentialGene: Evidence-directed Construction of Genes on Genomes.</title>
        <authorList>
            <person name="Gilbert D.G."/>
            <person name="Choi J.-H."/>
            <person name="Mockaitis K."/>
            <person name="Colbourne J."/>
            <person name="Pfrender M."/>
        </authorList>
    </citation>
    <scope>NUCLEOTIDE SEQUENCE [LARGE SCALE GENOMIC DNA]</scope>
    <source>
        <strain evidence="1 2">Xinb3</strain>
        <tissue evidence="1">Complete organism</tissue>
    </source>
</reference>
<dbReference type="AlphaFoldDB" id="A0A162QPB6"/>
<comment type="caution">
    <text evidence="1">The sequence shown here is derived from an EMBL/GenBank/DDBJ whole genome shotgun (WGS) entry which is preliminary data.</text>
</comment>
<name>A0A162QPB6_9CRUS</name>
<gene>
    <name evidence="1" type="ORF">APZ42_013647</name>
</gene>
<dbReference type="EMBL" id="LRGB01000311">
    <property type="protein sequence ID" value="KZS19845.1"/>
    <property type="molecule type" value="Genomic_DNA"/>
</dbReference>
<organism evidence="1 2">
    <name type="scientific">Daphnia magna</name>
    <dbReference type="NCBI Taxonomy" id="35525"/>
    <lineage>
        <taxon>Eukaryota</taxon>
        <taxon>Metazoa</taxon>
        <taxon>Ecdysozoa</taxon>
        <taxon>Arthropoda</taxon>
        <taxon>Crustacea</taxon>
        <taxon>Branchiopoda</taxon>
        <taxon>Diplostraca</taxon>
        <taxon>Cladocera</taxon>
        <taxon>Anomopoda</taxon>
        <taxon>Daphniidae</taxon>
        <taxon>Daphnia</taxon>
    </lineage>
</organism>
<sequence>MHLTDGKTTMFVGGGLTQSTLKFTTINLLSVVEKKRFSSIGVSFEDDAGFTTVRPVLIQVHAEKLHGPCEFFKEGHNFFARN</sequence>
<evidence type="ECO:0000313" key="1">
    <source>
        <dbReference type="EMBL" id="KZS19845.1"/>
    </source>
</evidence>
<evidence type="ECO:0000313" key="2">
    <source>
        <dbReference type="Proteomes" id="UP000076858"/>
    </source>
</evidence>
<dbReference type="Proteomes" id="UP000076858">
    <property type="component" value="Unassembled WGS sequence"/>
</dbReference>
<proteinExistence type="predicted"/>
<accession>A0A162QPB6</accession>
<protein>
    <submittedName>
        <fullName evidence="1">Uncharacterized protein</fullName>
    </submittedName>
</protein>